<dbReference type="GO" id="GO:0033353">
    <property type="term" value="P:S-adenosylmethionine cycle"/>
    <property type="evidence" value="ECO:0007669"/>
    <property type="project" value="TreeGrafter"/>
</dbReference>
<feature type="binding site" evidence="5 7">
    <location>
        <begin position="208"/>
        <end position="210"/>
    </location>
    <ligand>
        <name>NAD(+)</name>
        <dbReference type="ChEBI" id="CHEBI:57540"/>
    </ligand>
</feature>
<evidence type="ECO:0000313" key="12">
    <source>
        <dbReference type="Proteomes" id="UP000308917"/>
    </source>
</evidence>
<dbReference type="EC" id="3.13.2.1" evidence="5"/>
<comment type="pathway">
    <text evidence="5 8">Amino-acid biosynthesis; L-homocysteine biosynthesis; L-homocysteine from S-adenosyl-L-homocysteine: step 1/1.</text>
</comment>
<feature type="binding site" evidence="7">
    <location>
        <position position="402"/>
    </location>
    <ligand>
        <name>NAD(+)</name>
        <dbReference type="ChEBI" id="CHEBI:57540"/>
    </ligand>
</feature>
<evidence type="ECO:0000256" key="9">
    <source>
        <dbReference type="RuleBase" id="RU004166"/>
    </source>
</evidence>
<dbReference type="GO" id="GO:0071269">
    <property type="term" value="P:L-homocysteine biosynthetic process"/>
    <property type="evidence" value="ECO:0007669"/>
    <property type="project" value="UniProtKB-UniRule"/>
</dbReference>
<dbReference type="OrthoDB" id="9802717at2"/>
<feature type="binding site" evidence="5 7">
    <location>
        <position position="294"/>
    </location>
    <ligand>
        <name>NAD(+)</name>
        <dbReference type="ChEBI" id="CHEBI:57540"/>
    </ligand>
</feature>
<evidence type="ECO:0000256" key="3">
    <source>
        <dbReference type="ARBA" id="ARBA00022801"/>
    </source>
</evidence>
<keyword evidence="5" id="KW-0963">Cytoplasm</keyword>
<dbReference type="PROSITE" id="PS00738">
    <property type="entry name" value="ADOHCYASE_1"/>
    <property type="match status" value="1"/>
</dbReference>
<comment type="caution">
    <text evidence="11">The sequence shown here is derived from an EMBL/GenBank/DDBJ whole genome shotgun (WGS) entry which is preliminary data.</text>
</comment>
<dbReference type="InterPro" id="IPR020082">
    <property type="entry name" value="S-Ado-L-homoCys_hydrolase_CS"/>
</dbReference>
<dbReference type="Gene3D" id="3.40.50.1480">
    <property type="entry name" value="Adenosylhomocysteinase-like"/>
    <property type="match status" value="1"/>
</dbReference>
<dbReference type="GO" id="GO:0005829">
    <property type="term" value="C:cytosol"/>
    <property type="evidence" value="ECO:0007669"/>
    <property type="project" value="TreeGrafter"/>
</dbReference>
<dbReference type="HAMAP" id="MF_00563">
    <property type="entry name" value="AdoHcyase"/>
    <property type="match status" value="1"/>
</dbReference>
<dbReference type="Pfam" id="PF05221">
    <property type="entry name" value="AdoHcyase"/>
    <property type="match status" value="1"/>
</dbReference>
<feature type="binding site" evidence="5">
    <location>
        <position position="242"/>
    </location>
    <ligand>
        <name>NAD(+)</name>
        <dbReference type="ChEBI" id="CHEBI:57540"/>
    </ligand>
</feature>
<dbReference type="GO" id="GO:0006730">
    <property type="term" value="P:one-carbon metabolic process"/>
    <property type="evidence" value="ECO:0007669"/>
    <property type="project" value="UniProtKB-UniRule"/>
</dbReference>
<feature type="binding site" evidence="5 7">
    <location>
        <position position="395"/>
    </location>
    <ligand>
        <name>NAD(+)</name>
        <dbReference type="ChEBI" id="CHEBI:57540"/>
    </ligand>
</feature>
<evidence type="ECO:0000256" key="7">
    <source>
        <dbReference type="PIRSR" id="PIRSR001109-2"/>
    </source>
</evidence>
<dbReference type="PANTHER" id="PTHR23420">
    <property type="entry name" value="ADENOSYLHOMOCYSTEINASE"/>
    <property type="match status" value="1"/>
</dbReference>
<dbReference type="Proteomes" id="UP000308917">
    <property type="component" value="Unassembled WGS sequence"/>
</dbReference>
<proteinExistence type="inferred from homology"/>
<keyword evidence="3 5" id="KW-0378">Hydrolase</keyword>
<organism evidence="11 12">
    <name type="scientific">Lampropedia puyangensis</name>
    <dbReference type="NCBI Taxonomy" id="1330072"/>
    <lineage>
        <taxon>Bacteria</taxon>
        <taxon>Pseudomonadati</taxon>
        <taxon>Pseudomonadota</taxon>
        <taxon>Betaproteobacteria</taxon>
        <taxon>Burkholderiales</taxon>
        <taxon>Comamonadaceae</taxon>
        <taxon>Lampropedia</taxon>
    </lineage>
</organism>
<comment type="function">
    <text evidence="5">May play a key role in the regulation of the intracellular concentration of adenosylhomocysteine.</text>
</comment>
<dbReference type="Pfam" id="PF00670">
    <property type="entry name" value="AdoHcyase_NAD"/>
    <property type="match status" value="1"/>
</dbReference>
<dbReference type="PROSITE" id="PS00739">
    <property type="entry name" value="ADOHCYASE_2"/>
    <property type="match status" value="1"/>
</dbReference>
<evidence type="ECO:0000256" key="1">
    <source>
        <dbReference type="ARBA" id="ARBA00007122"/>
    </source>
</evidence>
<evidence type="ECO:0000256" key="2">
    <source>
        <dbReference type="ARBA" id="ARBA00022563"/>
    </source>
</evidence>
<feature type="binding site" evidence="5 6">
    <location>
        <position position="207"/>
    </location>
    <ligand>
        <name>substrate</name>
    </ligand>
</feature>
<comment type="similarity">
    <text evidence="1 5 9">Belongs to the adenosylhomocysteinase family.</text>
</comment>
<evidence type="ECO:0000259" key="10">
    <source>
        <dbReference type="SMART" id="SM00997"/>
    </source>
</evidence>
<dbReference type="SMART" id="SM00997">
    <property type="entry name" value="AdoHcyase_NAD"/>
    <property type="match status" value="1"/>
</dbReference>
<dbReference type="InterPro" id="IPR015878">
    <property type="entry name" value="Ado_hCys_hydrolase_NAD-bd"/>
</dbReference>
<feature type="binding site" evidence="5">
    <location>
        <position position="329"/>
    </location>
    <ligand>
        <name>NAD(+)</name>
        <dbReference type="ChEBI" id="CHEBI:57540"/>
    </ligand>
</feature>
<reference evidence="11 12" key="1">
    <citation type="journal article" date="2015" name="Antonie Van Leeuwenhoek">
        <title>Lampropedia puyangensis sp. nov., isolated from symptomatic bark of Populus ? euramericana canker and emended description of Lampropedia hyalina (Ehrenberg 1832) Lee et al. 2004.</title>
        <authorList>
            <person name="Li Y."/>
            <person name="Wang T."/>
            <person name="Piao C.G."/>
            <person name="Wang L.F."/>
            <person name="Tian G.Z."/>
            <person name="Zhu T.H."/>
            <person name="Guo M.W."/>
        </authorList>
    </citation>
    <scope>NUCLEOTIDE SEQUENCE [LARGE SCALE GENOMIC DNA]</scope>
    <source>
        <strain evidence="11 12">2-bin</strain>
    </source>
</reference>
<keyword evidence="2 5" id="KW-0554">One-carbon metabolism</keyword>
<dbReference type="UniPathway" id="UPA00314">
    <property type="reaction ID" value="UER00076"/>
</dbReference>
<dbReference type="GO" id="GO:0004013">
    <property type="term" value="F:adenosylhomocysteinase activity"/>
    <property type="evidence" value="ECO:0007669"/>
    <property type="project" value="UniProtKB-UniRule"/>
</dbReference>
<sequence length="482" mass="52763">MNAHTDNLAQQSVIADPALAAWGRKEIKIAETEMPGLMAIREEYAVQQPLKGARITGSLHMTIQTAVLIETLQALGATVRWASCNIYSTQDHAAAAIALNQADSGKGTPVFAVKGETLEDYWDYTHRIFEFAAKGEAGEGPNMILDDGGDATLLLHLGKRAEKDISVLANPKSEEERILFAAIKAKLAQDDSWYSRKAAEIVGVTEETTTGVHRLNEMSAKGELLFRAVNVNDSVTKSKFDNLYGCRESLVDGIKRATDVMIAGKIAVIAGYGDVGKGCAQAMAALRAQVWVTEIDPICALQAAMEGYKVVTMEYAADKADIFVTTTGNKDVIRHAHMAAMKNETIVCNIGHFDNEIDVASLEQYQWEEIKPQVDHIIFPDGKRITLLAKGRLVNLGCATGHPSYVMSSSFANQTLAQIELFTKPDQYEVGKVYVLPKHLDEHVARLQLSKLGVELTVLSDEQAAYIGVQKQGPYKPDTYRY</sequence>
<feature type="binding site" evidence="5">
    <location>
        <begin position="271"/>
        <end position="276"/>
    </location>
    <ligand>
        <name>NAD(+)</name>
        <dbReference type="ChEBI" id="CHEBI:57540"/>
    </ligand>
</feature>
<feature type="binding site" evidence="5 6">
    <location>
        <position position="237"/>
    </location>
    <ligand>
        <name>substrate</name>
    </ligand>
</feature>
<accession>A0A4S8F740</accession>
<dbReference type="CDD" id="cd00401">
    <property type="entry name" value="SAHH"/>
    <property type="match status" value="1"/>
</dbReference>
<gene>
    <name evidence="5" type="primary">ahcY</name>
    <name evidence="11" type="ORF">E9531_07375</name>
</gene>
<dbReference type="NCBIfam" id="NF004005">
    <property type="entry name" value="PRK05476.2-3"/>
    <property type="match status" value="1"/>
</dbReference>
<evidence type="ECO:0000256" key="8">
    <source>
        <dbReference type="RuleBase" id="RU000548"/>
    </source>
</evidence>
<dbReference type="InterPro" id="IPR000043">
    <property type="entry name" value="Adenosylhomocysteinase-like"/>
</dbReference>
<feature type="binding site" evidence="5 6">
    <location>
        <position position="241"/>
    </location>
    <ligand>
        <name>substrate</name>
    </ligand>
</feature>
<dbReference type="InterPro" id="IPR036291">
    <property type="entry name" value="NAD(P)-bd_dom_sf"/>
</dbReference>
<dbReference type="SUPFAM" id="SSF51735">
    <property type="entry name" value="NAD(P)-binding Rossmann-fold domains"/>
    <property type="match status" value="1"/>
</dbReference>
<dbReference type="RefSeq" id="WP_136573117.1">
    <property type="nucleotide sequence ID" value="NZ_STFG01000006.1"/>
</dbReference>
<keyword evidence="12" id="KW-1185">Reference proteome</keyword>
<feature type="binding site" evidence="5 6">
    <location>
        <position position="147"/>
    </location>
    <ligand>
        <name>substrate</name>
    </ligand>
</feature>
<dbReference type="EMBL" id="STFG01000006">
    <property type="protein sequence ID" value="THU02495.1"/>
    <property type="molecule type" value="Genomic_DNA"/>
</dbReference>
<evidence type="ECO:0000256" key="6">
    <source>
        <dbReference type="PIRSR" id="PIRSR001109-1"/>
    </source>
</evidence>
<feature type="binding site" evidence="5 6">
    <location>
        <position position="62"/>
    </location>
    <ligand>
        <name>substrate</name>
    </ligand>
</feature>
<dbReference type="Gene3D" id="3.40.50.720">
    <property type="entry name" value="NAD(P)-binding Rossmann-like Domain"/>
    <property type="match status" value="1"/>
</dbReference>
<dbReference type="AlphaFoldDB" id="A0A4S8F740"/>
<dbReference type="SUPFAM" id="SSF52283">
    <property type="entry name" value="Formate/glycerate dehydrogenase catalytic domain-like"/>
    <property type="match status" value="1"/>
</dbReference>
<name>A0A4S8F740_9BURK</name>
<dbReference type="PIRSF" id="PIRSF001109">
    <property type="entry name" value="Ad_hcy_hydrolase"/>
    <property type="match status" value="1"/>
</dbReference>
<evidence type="ECO:0000256" key="4">
    <source>
        <dbReference type="ARBA" id="ARBA00023027"/>
    </source>
</evidence>
<dbReference type="PANTHER" id="PTHR23420:SF0">
    <property type="entry name" value="ADENOSYLHOMOCYSTEINASE"/>
    <property type="match status" value="1"/>
</dbReference>
<feature type="binding site" evidence="5 7">
    <location>
        <begin position="350"/>
        <end position="352"/>
    </location>
    <ligand>
        <name>NAD(+)</name>
        <dbReference type="ChEBI" id="CHEBI:57540"/>
    </ligand>
</feature>
<dbReference type="FunFam" id="3.40.50.720:FF:000004">
    <property type="entry name" value="Adenosylhomocysteinase"/>
    <property type="match status" value="1"/>
</dbReference>
<evidence type="ECO:0000256" key="5">
    <source>
        <dbReference type="HAMAP-Rule" id="MF_00563"/>
    </source>
</evidence>
<comment type="cofactor">
    <cofactor evidence="5 7 8">
        <name>NAD(+)</name>
        <dbReference type="ChEBI" id="CHEBI:57540"/>
    </cofactor>
    <text evidence="5 7 8">Binds 1 NAD(+) per subunit.</text>
</comment>
<feature type="domain" description="S-adenosyl-L-homocysteine hydrolase NAD binding" evidence="10">
    <location>
        <begin position="242"/>
        <end position="401"/>
    </location>
</feature>
<feature type="binding site" evidence="7">
    <location>
        <begin position="273"/>
        <end position="278"/>
    </location>
    <ligand>
        <name>NAD(+)</name>
        <dbReference type="ChEBI" id="CHEBI:57540"/>
    </ligand>
</feature>
<keyword evidence="4 5" id="KW-0520">NAD</keyword>
<protein>
    <recommendedName>
        <fullName evidence="5">Adenosylhomocysteinase</fullName>
        <ecNumber evidence="5">3.13.2.1</ecNumber>
    </recommendedName>
    <alternativeName>
        <fullName evidence="5">S-adenosyl-L-homocysteine hydrolase</fullName>
        <shortName evidence="5">AdoHcyase</shortName>
    </alternativeName>
</protein>
<dbReference type="SMART" id="SM00996">
    <property type="entry name" value="AdoHcyase"/>
    <property type="match status" value="1"/>
</dbReference>
<evidence type="ECO:0000313" key="11">
    <source>
        <dbReference type="EMBL" id="THU02495.1"/>
    </source>
</evidence>
<comment type="subcellular location">
    <subcellularLocation>
        <location evidence="5">Cytoplasm</location>
    </subcellularLocation>
</comment>
<comment type="catalytic activity">
    <reaction evidence="5 8">
        <text>S-adenosyl-L-homocysteine + H2O = L-homocysteine + adenosine</text>
        <dbReference type="Rhea" id="RHEA:21708"/>
        <dbReference type="ChEBI" id="CHEBI:15377"/>
        <dbReference type="ChEBI" id="CHEBI:16335"/>
        <dbReference type="ChEBI" id="CHEBI:57856"/>
        <dbReference type="ChEBI" id="CHEBI:58199"/>
        <dbReference type="EC" id="3.13.2.1"/>
    </reaction>
</comment>
<dbReference type="InterPro" id="IPR042172">
    <property type="entry name" value="Adenosylhomocyst_ase-like_sf"/>
</dbReference>
<dbReference type="NCBIfam" id="TIGR00936">
    <property type="entry name" value="ahcY"/>
    <property type="match status" value="1"/>
</dbReference>